<dbReference type="Pfam" id="PF13442">
    <property type="entry name" value="Cytochrome_CBB3"/>
    <property type="match status" value="1"/>
</dbReference>
<keyword evidence="7" id="KW-1133">Transmembrane helix</keyword>
<dbReference type="Proteomes" id="UP000254258">
    <property type="component" value="Unassembled WGS sequence"/>
</dbReference>
<keyword evidence="7" id="KW-0472">Membrane</keyword>
<dbReference type="InterPro" id="IPR002323">
    <property type="entry name" value="Cyt_CIE"/>
</dbReference>
<dbReference type="GO" id="GO:0005506">
    <property type="term" value="F:iron ion binding"/>
    <property type="evidence" value="ECO:0007669"/>
    <property type="project" value="InterPro"/>
</dbReference>
<dbReference type="RefSeq" id="WP_115497182.1">
    <property type="nucleotide sequence ID" value="NZ_QRBE01000015.1"/>
</dbReference>
<evidence type="ECO:0000256" key="5">
    <source>
        <dbReference type="ARBA" id="ARBA00023004"/>
    </source>
</evidence>
<feature type="transmembrane region" description="Helical" evidence="7">
    <location>
        <begin position="12"/>
        <end position="34"/>
    </location>
</feature>
<keyword evidence="4" id="KW-0249">Electron transport</keyword>
<keyword evidence="3 6" id="KW-0479">Metal-binding</keyword>
<keyword evidence="10" id="KW-1185">Reference proteome</keyword>
<feature type="domain" description="Cytochrome c" evidence="8">
    <location>
        <begin position="87"/>
        <end position="172"/>
    </location>
</feature>
<dbReference type="OrthoDB" id="9814708at2"/>
<evidence type="ECO:0000313" key="9">
    <source>
        <dbReference type="EMBL" id="RDS79188.1"/>
    </source>
</evidence>
<dbReference type="PRINTS" id="PR00607">
    <property type="entry name" value="CYTCHROMECIE"/>
</dbReference>
<evidence type="ECO:0000259" key="8">
    <source>
        <dbReference type="PROSITE" id="PS51007"/>
    </source>
</evidence>
<reference evidence="9 10" key="1">
    <citation type="submission" date="2018-07" db="EMBL/GenBank/DDBJ databases">
        <title>Dyella monticola sp. nov. and Dyella psychrodurans sp. nov. isolated from monsoon evergreen broad-leaved forest soil of Dinghu Mountain, China.</title>
        <authorList>
            <person name="Gao Z."/>
            <person name="Qiu L."/>
        </authorList>
    </citation>
    <scope>NUCLEOTIDE SEQUENCE [LARGE SCALE GENOMIC DNA]</scope>
    <source>
        <strain evidence="9 10">4G-K06</strain>
    </source>
</reference>
<evidence type="ECO:0000256" key="3">
    <source>
        <dbReference type="ARBA" id="ARBA00022723"/>
    </source>
</evidence>
<dbReference type="PANTHER" id="PTHR40942">
    <property type="match status" value="1"/>
</dbReference>
<dbReference type="AlphaFoldDB" id="A0A370WSP2"/>
<name>A0A370WSP2_9GAMM</name>
<dbReference type="GO" id="GO:0020037">
    <property type="term" value="F:heme binding"/>
    <property type="evidence" value="ECO:0007669"/>
    <property type="project" value="InterPro"/>
</dbReference>
<evidence type="ECO:0000256" key="7">
    <source>
        <dbReference type="SAM" id="Phobius"/>
    </source>
</evidence>
<dbReference type="GO" id="GO:0009055">
    <property type="term" value="F:electron transfer activity"/>
    <property type="evidence" value="ECO:0007669"/>
    <property type="project" value="InterPro"/>
</dbReference>
<dbReference type="EMBL" id="QRBE01000015">
    <property type="protein sequence ID" value="RDS79188.1"/>
    <property type="molecule type" value="Genomic_DNA"/>
</dbReference>
<evidence type="ECO:0000256" key="6">
    <source>
        <dbReference type="PROSITE-ProRule" id="PRU00433"/>
    </source>
</evidence>
<evidence type="ECO:0000256" key="2">
    <source>
        <dbReference type="ARBA" id="ARBA00022617"/>
    </source>
</evidence>
<organism evidence="9 10">
    <name type="scientific">Dyella monticola</name>
    <dbReference type="NCBI Taxonomy" id="1927958"/>
    <lineage>
        <taxon>Bacteria</taxon>
        <taxon>Pseudomonadati</taxon>
        <taxon>Pseudomonadota</taxon>
        <taxon>Gammaproteobacteria</taxon>
        <taxon>Lysobacterales</taxon>
        <taxon>Rhodanobacteraceae</taxon>
        <taxon>Dyella</taxon>
    </lineage>
</organism>
<protein>
    <submittedName>
        <fullName evidence="9">Cytochrome c5 family protein</fullName>
    </submittedName>
</protein>
<keyword evidence="2 6" id="KW-0349">Heme</keyword>
<keyword evidence="5 6" id="KW-0408">Iron</keyword>
<gene>
    <name evidence="9" type="ORF">DWU98_18720</name>
</gene>
<proteinExistence type="predicted"/>
<dbReference type="SUPFAM" id="SSF46626">
    <property type="entry name" value="Cytochrome c"/>
    <property type="match status" value="1"/>
</dbReference>
<sequence length="173" mass="17920">MSKSDQSFLRQFSLLIAGLGVLTLVLIFTAWTIYEHEPQETNPNAAQQLSASLAPNGAVYAGNTGRAAMLAAQEAAAKAAAAQVAYGGTTDGKTIYDSLCHSCHTAGVAGAPVLGNKTMWGPRIAEGLQTLIKHATDGYHGPDGNFMPPKGGNPALTDAQVEAAVKWIVGQAK</sequence>
<dbReference type="InterPro" id="IPR036909">
    <property type="entry name" value="Cyt_c-like_dom_sf"/>
</dbReference>
<evidence type="ECO:0000256" key="1">
    <source>
        <dbReference type="ARBA" id="ARBA00022448"/>
    </source>
</evidence>
<dbReference type="PANTHER" id="PTHR40942:SF2">
    <property type="entry name" value="CYTOCHROME-RELATED"/>
    <property type="match status" value="1"/>
</dbReference>
<dbReference type="PROSITE" id="PS51007">
    <property type="entry name" value="CYTC"/>
    <property type="match status" value="1"/>
</dbReference>
<keyword evidence="7" id="KW-0812">Transmembrane</keyword>
<dbReference type="Gene3D" id="1.10.760.10">
    <property type="entry name" value="Cytochrome c-like domain"/>
    <property type="match status" value="1"/>
</dbReference>
<evidence type="ECO:0000313" key="10">
    <source>
        <dbReference type="Proteomes" id="UP000254258"/>
    </source>
</evidence>
<comment type="caution">
    <text evidence="9">The sequence shown here is derived from an EMBL/GenBank/DDBJ whole genome shotgun (WGS) entry which is preliminary data.</text>
</comment>
<keyword evidence="1" id="KW-0813">Transport</keyword>
<evidence type="ECO:0000256" key="4">
    <source>
        <dbReference type="ARBA" id="ARBA00022982"/>
    </source>
</evidence>
<dbReference type="InterPro" id="IPR009056">
    <property type="entry name" value="Cyt_c-like_dom"/>
</dbReference>
<accession>A0A370WSP2</accession>